<proteinExistence type="predicted"/>
<dbReference type="Gene3D" id="3.30.700.10">
    <property type="entry name" value="Glycoprotein, Type 4 Pilin"/>
    <property type="match status" value="1"/>
</dbReference>
<dbReference type="Pfam" id="PF07963">
    <property type="entry name" value="N_methyl"/>
    <property type="match status" value="1"/>
</dbReference>
<reference evidence="2 3" key="1">
    <citation type="submission" date="2020-03" db="EMBL/GenBank/DDBJ databases">
        <title>Genomic Encyclopedia of Type Strains, Phase IV (KMG-IV): sequencing the most valuable type-strain genomes for metagenomic binning, comparative biology and taxonomic classification.</title>
        <authorList>
            <person name="Goeker M."/>
        </authorList>
    </citation>
    <scope>NUCLEOTIDE SEQUENCE [LARGE SCALE GENOMIC DNA]</scope>
    <source>
        <strain evidence="2 3">DSM 24233</strain>
    </source>
</reference>
<comment type="caution">
    <text evidence="2">The sequence shown here is derived from an EMBL/GenBank/DDBJ whole genome shotgun (WGS) entry which is preliminary data.</text>
</comment>
<dbReference type="AlphaFoldDB" id="A0A846QIS1"/>
<dbReference type="SUPFAM" id="SSF54523">
    <property type="entry name" value="Pili subunits"/>
    <property type="match status" value="1"/>
</dbReference>
<evidence type="ECO:0000313" key="2">
    <source>
        <dbReference type="EMBL" id="NJB68766.1"/>
    </source>
</evidence>
<organism evidence="2 3">
    <name type="scientific">Desulfobaculum xiamenense</name>
    <dbReference type="NCBI Taxonomy" id="995050"/>
    <lineage>
        <taxon>Bacteria</taxon>
        <taxon>Pseudomonadati</taxon>
        <taxon>Thermodesulfobacteriota</taxon>
        <taxon>Desulfovibrionia</taxon>
        <taxon>Desulfovibrionales</taxon>
        <taxon>Desulfovibrionaceae</taxon>
        <taxon>Desulfobaculum</taxon>
    </lineage>
</organism>
<dbReference type="EMBL" id="JAATJA010000002">
    <property type="protein sequence ID" value="NJB68766.1"/>
    <property type="molecule type" value="Genomic_DNA"/>
</dbReference>
<keyword evidence="1" id="KW-1133">Transmembrane helix</keyword>
<keyword evidence="1" id="KW-0472">Membrane</keyword>
<accession>A0A846QIS1</accession>
<dbReference type="Proteomes" id="UP000580856">
    <property type="component" value="Unassembled WGS sequence"/>
</dbReference>
<dbReference type="InterPro" id="IPR045584">
    <property type="entry name" value="Pilin-like"/>
</dbReference>
<evidence type="ECO:0000256" key="1">
    <source>
        <dbReference type="SAM" id="Phobius"/>
    </source>
</evidence>
<feature type="transmembrane region" description="Helical" evidence="1">
    <location>
        <begin position="12"/>
        <end position="34"/>
    </location>
</feature>
<gene>
    <name evidence="2" type="ORF">GGQ74_002439</name>
</gene>
<keyword evidence="3" id="KW-1185">Reference proteome</keyword>
<dbReference type="RefSeq" id="WP_167941806.1">
    <property type="nucleotide sequence ID" value="NZ_JAATJA010000002.1"/>
</dbReference>
<protein>
    <submittedName>
        <fullName evidence="2">Type II secretion system protein H</fullName>
    </submittedName>
</protein>
<name>A0A846QIS1_9BACT</name>
<keyword evidence="1" id="KW-0812">Transmembrane</keyword>
<evidence type="ECO:0000313" key="3">
    <source>
        <dbReference type="Proteomes" id="UP000580856"/>
    </source>
</evidence>
<dbReference type="InterPro" id="IPR012902">
    <property type="entry name" value="N_methyl_site"/>
</dbReference>
<sequence>MPTWATGSSSSRGFTLLELMVVVAVIGLCMGMVAPRLAPDTFRTDLDAAASRLSGAMSSARSRAMLSGEPWGLTCDIEESGYWIQPLAQGSERGSDVRRYALPDGLRFLWIEAESRGRFHKGLVTLEFRPMGLTPPAVVCIEDGERSLWLRVKPFNARLEVHRTEYDLTQALKD</sequence>
<dbReference type="NCBIfam" id="TIGR02532">
    <property type="entry name" value="IV_pilin_GFxxxE"/>
    <property type="match status" value="1"/>
</dbReference>